<dbReference type="Proteomes" id="UP000271974">
    <property type="component" value="Unassembled WGS sequence"/>
</dbReference>
<sequence length="99" mass="11573">MEFVVSLTCLTSLEKSFTESAAPAEIRTIDLLFFSQEHYRLNYLAPTRVRGVLFQHFVHDVAVYDPALELRESLGEFLDHNGRRTRRSRIRLFRDMLGV</sequence>
<reference evidence="1 2" key="1">
    <citation type="submission" date="2019-01" db="EMBL/GenBank/DDBJ databases">
        <title>A draft genome assembly of the solar-powered sea slug Elysia chlorotica.</title>
        <authorList>
            <person name="Cai H."/>
            <person name="Li Q."/>
            <person name="Fang X."/>
            <person name="Li J."/>
            <person name="Curtis N.E."/>
            <person name="Altenburger A."/>
            <person name="Shibata T."/>
            <person name="Feng M."/>
            <person name="Maeda T."/>
            <person name="Schwartz J.A."/>
            <person name="Shigenobu S."/>
            <person name="Lundholm N."/>
            <person name="Nishiyama T."/>
            <person name="Yang H."/>
            <person name="Hasebe M."/>
            <person name="Li S."/>
            <person name="Pierce S.K."/>
            <person name="Wang J."/>
        </authorList>
    </citation>
    <scope>NUCLEOTIDE SEQUENCE [LARGE SCALE GENOMIC DNA]</scope>
    <source>
        <strain evidence="1">EC2010</strain>
        <tissue evidence="1">Whole organism of an adult</tissue>
    </source>
</reference>
<dbReference type="AlphaFoldDB" id="A0A3S1BI07"/>
<evidence type="ECO:0000313" key="2">
    <source>
        <dbReference type="Proteomes" id="UP000271974"/>
    </source>
</evidence>
<comment type="caution">
    <text evidence="1">The sequence shown here is derived from an EMBL/GenBank/DDBJ whole genome shotgun (WGS) entry which is preliminary data.</text>
</comment>
<name>A0A3S1BI07_ELYCH</name>
<gene>
    <name evidence="1" type="ORF">EGW08_008100</name>
</gene>
<proteinExistence type="predicted"/>
<accession>A0A3S1BI07</accession>
<protein>
    <submittedName>
        <fullName evidence="1">Uncharacterized protein</fullName>
    </submittedName>
</protein>
<evidence type="ECO:0000313" key="1">
    <source>
        <dbReference type="EMBL" id="RUS84126.1"/>
    </source>
</evidence>
<organism evidence="1 2">
    <name type="scientific">Elysia chlorotica</name>
    <name type="common">Eastern emerald elysia</name>
    <name type="synonym">Sea slug</name>
    <dbReference type="NCBI Taxonomy" id="188477"/>
    <lineage>
        <taxon>Eukaryota</taxon>
        <taxon>Metazoa</taxon>
        <taxon>Spiralia</taxon>
        <taxon>Lophotrochozoa</taxon>
        <taxon>Mollusca</taxon>
        <taxon>Gastropoda</taxon>
        <taxon>Heterobranchia</taxon>
        <taxon>Euthyneura</taxon>
        <taxon>Panpulmonata</taxon>
        <taxon>Sacoglossa</taxon>
        <taxon>Placobranchoidea</taxon>
        <taxon>Plakobranchidae</taxon>
        <taxon>Elysia</taxon>
    </lineage>
</organism>
<keyword evidence="2" id="KW-1185">Reference proteome</keyword>
<dbReference type="EMBL" id="RQTK01000217">
    <property type="protein sequence ID" value="RUS84126.1"/>
    <property type="molecule type" value="Genomic_DNA"/>
</dbReference>